<dbReference type="AlphaFoldDB" id="A0A4S4KIX5"/>
<dbReference type="PANTHER" id="PTHR23152">
    <property type="entry name" value="2-OXOGLUTARATE DEHYDROGENASE"/>
    <property type="match status" value="1"/>
</dbReference>
<dbReference type="SMART" id="SM00861">
    <property type="entry name" value="Transket_pyr"/>
    <property type="match status" value="1"/>
</dbReference>
<dbReference type="Proteomes" id="UP000309038">
    <property type="component" value="Unassembled WGS sequence"/>
</dbReference>
<dbReference type="Pfam" id="PF02779">
    <property type="entry name" value="Transket_pyr"/>
    <property type="match status" value="1"/>
</dbReference>
<dbReference type="InterPro" id="IPR005475">
    <property type="entry name" value="Transketolase-like_Pyr-bd"/>
</dbReference>
<keyword evidence="7" id="KW-1185">Reference proteome</keyword>
<dbReference type="InterPro" id="IPR042179">
    <property type="entry name" value="KGD_C_sf"/>
</dbReference>
<dbReference type="GO" id="GO:0030976">
    <property type="term" value="F:thiamine pyrophosphate binding"/>
    <property type="evidence" value="ECO:0007669"/>
    <property type="project" value="InterPro"/>
</dbReference>
<accession>A0A4S4KIX5</accession>
<dbReference type="GO" id="GO:0006091">
    <property type="term" value="P:generation of precursor metabolites and energy"/>
    <property type="evidence" value="ECO:0007669"/>
    <property type="project" value="UniProtKB-ARBA"/>
</dbReference>
<name>A0A4S4KIX5_9APHY</name>
<dbReference type="EMBL" id="SGPJ01000225">
    <property type="protein sequence ID" value="THG96569.1"/>
    <property type="molecule type" value="Genomic_DNA"/>
</dbReference>
<feature type="domain" description="Transketolase-like pyrimidine-binding" evidence="5">
    <location>
        <begin position="336"/>
        <end position="542"/>
    </location>
</feature>
<comment type="cofactor">
    <cofactor evidence="1">
        <name>thiamine diphosphate</name>
        <dbReference type="ChEBI" id="CHEBI:58937"/>
    </cofactor>
</comment>
<dbReference type="Gene3D" id="3.40.50.12470">
    <property type="match status" value="1"/>
</dbReference>
<dbReference type="Gene3D" id="3.40.50.970">
    <property type="match status" value="1"/>
</dbReference>
<comment type="similarity">
    <text evidence="2">Belongs to the alpha-ketoglutarate dehydrogenase family.</text>
</comment>
<dbReference type="SUPFAM" id="SSF52518">
    <property type="entry name" value="Thiamin diphosphate-binding fold (THDP-binding)"/>
    <property type="match status" value="2"/>
</dbReference>
<dbReference type="PANTHER" id="PTHR23152:SF4">
    <property type="entry name" value="2-OXOADIPATE DEHYDROGENASE COMPLEX COMPONENT E1"/>
    <property type="match status" value="1"/>
</dbReference>
<proteinExistence type="inferred from homology"/>
<evidence type="ECO:0000313" key="7">
    <source>
        <dbReference type="Proteomes" id="UP000309038"/>
    </source>
</evidence>
<keyword evidence="4" id="KW-0786">Thiamine pyrophosphate</keyword>
<dbReference type="Pfam" id="PF16870">
    <property type="entry name" value="OxoGdeHyase_C"/>
    <property type="match status" value="1"/>
</dbReference>
<sequence>MPHRGRLNLLVSLLDYVPRALFHKIKGGSEIPEELLEMGASGDVVSHLFTSPTLEYGKHSLKVSLLPNPSHLEAANPVALGKTRAKQFSLLKSLVSGGLKEEECFPGDKVMCVQLHGDASFTGQGVVMEGLGLSNLPHYTVGGTIHIVVNNSALEYLPSIGYTTPAHNARSSLYCSDVGKMIYAPVLHVNGDYPEEVARAVEIAFKYRNCFRKDIIIDLIVHRRWGHNELDEPAYTQPLMYEKIRSRKSIPSLYEEHLIANGTMRPEEVDVVLADYRKWLAGELAAADSYSTPLPSAPMLKDQWAGLVWPASEDANRNPDTGVEESTLVEVGKASVSVPDGFALAFGSLMVEGYDVRISGQDVGRGTFSQRHAMLVDQKSERVIVPLNDSLKSTGRLELANSSLSEMAVLGFEYGVSWERPDLLPIWEAQFGDFFNGAQIIIDTFISSGETKWLKQSGLVLLLPHGLDGAGPEHSSSRFERMLQLSNDRYDFPEGGDDDRSVNIQVVYPTTPAQYFHLLRRQLKRNYRTPLIVAGPKTLLRLPAATSSLADMRPGTKFQPVLDDPHIAGKAETERVVCMTGKLYHDLIKYRQNIGNSVHNRVAFIRIEELSPFPFAALKDTLEKYVNAKEFTWIQEEPRNQGGYTHVLPRMTAVLRELGKDVDVTYVGRVEDAVPAPGISKLYKAQQESVLQGVFSG</sequence>
<dbReference type="PIRSF" id="PIRSF000157">
    <property type="entry name" value="Oxoglu_dh_E1"/>
    <property type="match status" value="1"/>
</dbReference>
<evidence type="ECO:0000256" key="2">
    <source>
        <dbReference type="ARBA" id="ARBA00006936"/>
    </source>
</evidence>
<organism evidence="6 7">
    <name type="scientific">Hermanssonia centrifuga</name>
    <dbReference type="NCBI Taxonomy" id="98765"/>
    <lineage>
        <taxon>Eukaryota</taxon>
        <taxon>Fungi</taxon>
        <taxon>Dikarya</taxon>
        <taxon>Basidiomycota</taxon>
        <taxon>Agaricomycotina</taxon>
        <taxon>Agaricomycetes</taxon>
        <taxon>Polyporales</taxon>
        <taxon>Meruliaceae</taxon>
        <taxon>Hermanssonia</taxon>
    </lineage>
</organism>
<protein>
    <recommendedName>
        <fullName evidence="5">Transketolase-like pyrimidine-binding domain-containing protein</fullName>
    </recommendedName>
</protein>
<evidence type="ECO:0000256" key="4">
    <source>
        <dbReference type="ARBA" id="ARBA00023052"/>
    </source>
</evidence>
<comment type="caution">
    <text evidence="6">The sequence shown here is derived from an EMBL/GenBank/DDBJ whole genome shotgun (WGS) entry which is preliminary data.</text>
</comment>
<dbReference type="Gene3D" id="3.40.50.11610">
    <property type="entry name" value="Multifunctional 2-oxoglutarate metabolism enzyme, C-terminal domain"/>
    <property type="match status" value="1"/>
</dbReference>
<dbReference type="InterPro" id="IPR031717">
    <property type="entry name" value="ODO-1/KGD_C"/>
</dbReference>
<dbReference type="InterPro" id="IPR001017">
    <property type="entry name" value="DH_E1"/>
</dbReference>
<gene>
    <name evidence="6" type="ORF">EW026_g5289</name>
</gene>
<evidence type="ECO:0000259" key="5">
    <source>
        <dbReference type="SMART" id="SM00861"/>
    </source>
</evidence>
<reference evidence="6 7" key="1">
    <citation type="submission" date="2019-02" db="EMBL/GenBank/DDBJ databases">
        <title>Genome sequencing of the rare red list fungi Phlebia centrifuga.</title>
        <authorList>
            <person name="Buettner E."/>
            <person name="Kellner H."/>
        </authorList>
    </citation>
    <scope>NUCLEOTIDE SEQUENCE [LARGE SCALE GENOMIC DNA]</scope>
    <source>
        <strain evidence="6 7">DSM 108282</strain>
    </source>
</reference>
<evidence type="ECO:0000313" key="6">
    <source>
        <dbReference type="EMBL" id="THG96569.1"/>
    </source>
</evidence>
<evidence type="ECO:0000256" key="3">
    <source>
        <dbReference type="ARBA" id="ARBA00023002"/>
    </source>
</evidence>
<dbReference type="Pfam" id="PF00676">
    <property type="entry name" value="E1_dh"/>
    <property type="match status" value="1"/>
</dbReference>
<evidence type="ECO:0000256" key="1">
    <source>
        <dbReference type="ARBA" id="ARBA00001964"/>
    </source>
</evidence>
<dbReference type="GO" id="GO:0016624">
    <property type="term" value="F:oxidoreductase activity, acting on the aldehyde or oxo group of donors, disulfide as acceptor"/>
    <property type="evidence" value="ECO:0007669"/>
    <property type="project" value="InterPro"/>
</dbReference>
<dbReference type="InterPro" id="IPR029061">
    <property type="entry name" value="THDP-binding"/>
</dbReference>
<dbReference type="InterPro" id="IPR011603">
    <property type="entry name" value="2oxoglutarate_DH_E1"/>
</dbReference>
<keyword evidence="3" id="KW-0560">Oxidoreductase</keyword>